<dbReference type="RefSeq" id="WP_380540601.1">
    <property type="nucleotide sequence ID" value="NZ_JBHFAB010000023.1"/>
</dbReference>
<dbReference type="EMBL" id="JBHFAB010000023">
    <property type="protein sequence ID" value="MFC1420072.1"/>
    <property type="molecule type" value="Genomic_DNA"/>
</dbReference>
<accession>A0ABV6W251</accession>
<comment type="caution">
    <text evidence="1">The sequence shown here is derived from an EMBL/GenBank/DDBJ whole genome shotgun (WGS) entry which is preliminary data.</text>
</comment>
<proteinExistence type="predicted"/>
<name>A0ABV6W251_9ACTN</name>
<evidence type="ECO:0000313" key="2">
    <source>
        <dbReference type="Proteomes" id="UP001592531"/>
    </source>
</evidence>
<keyword evidence="2" id="KW-1185">Reference proteome</keyword>
<dbReference type="Proteomes" id="UP001592531">
    <property type="component" value="Unassembled WGS sequence"/>
</dbReference>
<sequence length="152" mass="16010">MYPTALHPDTLTVTVALVTAPMNGCKTTLETLLPIIAKGEREAMGVGFSAAGLLASKLREDNPGVPDLELCFDDRLNHKAADGTGLVIETAQARYVADRLVRELMKNDPLEAARAYIAASRYAECAHCLGLQVAHVLVHAAVNPGTADGCAG</sequence>
<protein>
    <submittedName>
        <fullName evidence="1">Uncharacterized protein</fullName>
    </submittedName>
</protein>
<gene>
    <name evidence="1" type="ORF">ACEZDE_26040</name>
</gene>
<reference evidence="1 2" key="1">
    <citation type="submission" date="2024-09" db="EMBL/GenBank/DDBJ databases">
        <authorList>
            <person name="Lee S.D."/>
        </authorList>
    </citation>
    <scope>NUCLEOTIDE SEQUENCE [LARGE SCALE GENOMIC DNA]</scope>
    <source>
        <strain evidence="1 2">N8-3</strain>
    </source>
</reference>
<evidence type="ECO:0000313" key="1">
    <source>
        <dbReference type="EMBL" id="MFC1420072.1"/>
    </source>
</evidence>
<organism evidence="1 2">
    <name type="scientific">Streptacidiphilus cavernicola</name>
    <dbReference type="NCBI Taxonomy" id="3342716"/>
    <lineage>
        <taxon>Bacteria</taxon>
        <taxon>Bacillati</taxon>
        <taxon>Actinomycetota</taxon>
        <taxon>Actinomycetes</taxon>
        <taxon>Kitasatosporales</taxon>
        <taxon>Streptomycetaceae</taxon>
        <taxon>Streptacidiphilus</taxon>
    </lineage>
</organism>